<dbReference type="InterPro" id="IPR002347">
    <property type="entry name" value="SDR_fam"/>
</dbReference>
<dbReference type="InterPro" id="IPR036291">
    <property type="entry name" value="NAD(P)-bd_dom_sf"/>
</dbReference>
<dbReference type="FunFam" id="3.40.50.720:FF:000084">
    <property type="entry name" value="Short-chain dehydrogenase reductase"/>
    <property type="match status" value="1"/>
</dbReference>
<dbReference type="SMART" id="SM00822">
    <property type="entry name" value="PKS_KR"/>
    <property type="match status" value="1"/>
</dbReference>
<dbReference type="Proteomes" id="UP000321058">
    <property type="component" value="Unassembled WGS sequence"/>
</dbReference>
<dbReference type="EMBL" id="BKAJ01000103">
    <property type="protein sequence ID" value="GEP58552.1"/>
    <property type="molecule type" value="Genomic_DNA"/>
</dbReference>
<name>A0A512NI06_9HYPH</name>
<dbReference type="Gene3D" id="3.40.50.720">
    <property type="entry name" value="NAD(P)-binding Rossmann-like Domain"/>
    <property type="match status" value="1"/>
</dbReference>
<keyword evidence="3" id="KW-0520">NAD</keyword>
<evidence type="ECO:0000259" key="4">
    <source>
        <dbReference type="SMART" id="SM00822"/>
    </source>
</evidence>
<dbReference type="InterPro" id="IPR020904">
    <property type="entry name" value="Sc_DH/Rdtase_CS"/>
</dbReference>
<dbReference type="PANTHER" id="PTHR24321:SF8">
    <property type="entry name" value="ESTRADIOL 17-BETA-DEHYDROGENASE 8-RELATED"/>
    <property type="match status" value="1"/>
</dbReference>
<feature type="domain" description="Ketoreductase" evidence="4">
    <location>
        <begin position="7"/>
        <end position="143"/>
    </location>
</feature>
<dbReference type="GO" id="GO:0016491">
    <property type="term" value="F:oxidoreductase activity"/>
    <property type="evidence" value="ECO:0007669"/>
    <property type="project" value="UniProtKB-KW"/>
</dbReference>
<evidence type="ECO:0000313" key="6">
    <source>
        <dbReference type="Proteomes" id="UP000321058"/>
    </source>
</evidence>
<comment type="similarity">
    <text evidence="1">Belongs to the short-chain dehydrogenases/reductases (SDR) family.</text>
</comment>
<sequence length="252" mass="26277">MSRLEGKVVLISGGASGIGAATARLVVRQGGQAVLADRDEAKGRALADELGDGALFTALDVADETSWTKAVAATVETFGGLHGLLNAAGVGVRNSIEDCSLAEFRRVNDINGLGTFLGCKAAIPAMKQAGGGSIVNISSVLGLRGASYAMAYCASKGAVRLLTKHVALHCAQMKYNIRCNSVHPGYIDTPMIAPRLDQSIGNMSGRQWLEELHPLGRLGRAEEVAHMILFLLSDESSFSTGSEFVCDGGLTA</sequence>
<dbReference type="RefSeq" id="WP_147153896.1">
    <property type="nucleotide sequence ID" value="NZ_BKAJ01000103.1"/>
</dbReference>
<accession>A0A512NI06</accession>
<protein>
    <submittedName>
        <fullName evidence="5">3-alpha-hydroxysteroid dehydrogenase</fullName>
    </submittedName>
</protein>
<evidence type="ECO:0000256" key="2">
    <source>
        <dbReference type="ARBA" id="ARBA00023002"/>
    </source>
</evidence>
<evidence type="ECO:0000256" key="3">
    <source>
        <dbReference type="ARBA" id="ARBA00023027"/>
    </source>
</evidence>
<dbReference type="PROSITE" id="PS00061">
    <property type="entry name" value="ADH_SHORT"/>
    <property type="match status" value="1"/>
</dbReference>
<dbReference type="SUPFAM" id="SSF51735">
    <property type="entry name" value="NAD(P)-binding Rossmann-fold domains"/>
    <property type="match status" value="1"/>
</dbReference>
<gene>
    <name evidence="5" type="ORF">RSO01_57180</name>
</gene>
<keyword evidence="2" id="KW-0560">Oxidoreductase</keyword>
<comment type="caution">
    <text evidence="5">The sequence shown here is derived from an EMBL/GenBank/DDBJ whole genome shotgun (WGS) entry which is preliminary data.</text>
</comment>
<proteinExistence type="inferred from homology"/>
<organism evidence="5 6">
    <name type="scientific">Reyranella soli</name>
    <dbReference type="NCBI Taxonomy" id="1230389"/>
    <lineage>
        <taxon>Bacteria</taxon>
        <taxon>Pseudomonadati</taxon>
        <taxon>Pseudomonadota</taxon>
        <taxon>Alphaproteobacteria</taxon>
        <taxon>Hyphomicrobiales</taxon>
        <taxon>Reyranellaceae</taxon>
        <taxon>Reyranella</taxon>
    </lineage>
</organism>
<dbReference type="Pfam" id="PF13561">
    <property type="entry name" value="adh_short_C2"/>
    <property type="match status" value="1"/>
</dbReference>
<evidence type="ECO:0000256" key="1">
    <source>
        <dbReference type="ARBA" id="ARBA00006484"/>
    </source>
</evidence>
<dbReference type="AlphaFoldDB" id="A0A512NI06"/>
<evidence type="ECO:0000313" key="5">
    <source>
        <dbReference type="EMBL" id="GEP58552.1"/>
    </source>
</evidence>
<dbReference type="InterPro" id="IPR057326">
    <property type="entry name" value="KR_dom"/>
</dbReference>
<dbReference type="PRINTS" id="PR00081">
    <property type="entry name" value="GDHRDH"/>
</dbReference>
<dbReference type="OrthoDB" id="7499742at2"/>
<dbReference type="PANTHER" id="PTHR24321">
    <property type="entry name" value="DEHYDROGENASES, SHORT CHAIN"/>
    <property type="match status" value="1"/>
</dbReference>
<keyword evidence="6" id="KW-1185">Reference proteome</keyword>
<dbReference type="PRINTS" id="PR00080">
    <property type="entry name" value="SDRFAMILY"/>
</dbReference>
<reference evidence="5 6" key="1">
    <citation type="submission" date="2019-07" db="EMBL/GenBank/DDBJ databases">
        <title>Whole genome shotgun sequence of Reyranella soli NBRC 108950.</title>
        <authorList>
            <person name="Hosoyama A."/>
            <person name="Uohara A."/>
            <person name="Ohji S."/>
            <person name="Ichikawa N."/>
        </authorList>
    </citation>
    <scope>NUCLEOTIDE SEQUENCE [LARGE SCALE GENOMIC DNA]</scope>
    <source>
        <strain evidence="5 6">NBRC 108950</strain>
    </source>
</reference>